<keyword evidence="3" id="KW-1185">Reference proteome</keyword>
<dbReference type="AlphaFoldDB" id="A0AAV4DAA0"/>
<evidence type="ECO:0000313" key="3">
    <source>
        <dbReference type="Proteomes" id="UP000735302"/>
    </source>
</evidence>
<sequence>MGGSKRNKQKTFSDKSTHPKHSNEEGLIQLQALECKLESLINNNSQRLIDNIEVIRGTLHELIVEQDNIKIDVGDLKDQRSIPTDKVFCLRYTIQEFSFKVNGFSRRANVRVFGLKDKKDETSAATVNAVTEIIRTKLNWREFNPSQIDVAHRIGPYRNNADRAVIVRFYSHTTATEVKRRRRNLKGRNIVLTEDLTPER</sequence>
<proteinExistence type="predicted"/>
<dbReference type="Gene3D" id="3.30.70.1820">
    <property type="entry name" value="L1 transposable element, RRM domain"/>
    <property type="match status" value="1"/>
</dbReference>
<accession>A0AAV4DAA0</accession>
<organism evidence="2 3">
    <name type="scientific">Plakobranchus ocellatus</name>
    <dbReference type="NCBI Taxonomy" id="259542"/>
    <lineage>
        <taxon>Eukaryota</taxon>
        <taxon>Metazoa</taxon>
        <taxon>Spiralia</taxon>
        <taxon>Lophotrochozoa</taxon>
        <taxon>Mollusca</taxon>
        <taxon>Gastropoda</taxon>
        <taxon>Heterobranchia</taxon>
        <taxon>Euthyneura</taxon>
        <taxon>Panpulmonata</taxon>
        <taxon>Sacoglossa</taxon>
        <taxon>Placobranchoidea</taxon>
        <taxon>Plakobranchidae</taxon>
        <taxon>Plakobranchus</taxon>
    </lineage>
</organism>
<gene>
    <name evidence="2" type="ORF">PoB_006769300</name>
</gene>
<reference evidence="2 3" key="1">
    <citation type="journal article" date="2021" name="Elife">
        <title>Chloroplast acquisition without the gene transfer in kleptoplastic sea slugs, Plakobranchus ocellatus.</title>
        <authorList>
            <person name="Maeda T."/>
            <person name="Takahashi S."/>
            <person name="Yoshida T."/>
            <person name="Shimamura S."/>
            <person name="Takaki Y."/>
            <person name="Nagai Y."/>
            <person name="Toyoda A."/>
            <person name="Suzuki Y."/>
            <person name="Arimoto A."/>
            <person name="Ishii H."/>
            <person name="Satoh N."/>
            <person name="Nishiyama T."/>
            <person name="Hasebe M."/>
            <person name="Maruyama T."/>
            <person name="Minagawa J."/>
            <person name="Obokata J."/>
            <person name="Shigenobu S."/>
        </authorList>
    </citation>
    <scope>NUCLEOTIDE SEQUENCE [LARGE SCALE GENOMIC DNA]</scope>
</reference>
<feature type="compositionally biased region" description="Basic and acidic residues" evidence="1">
    <location>
        <begin position="11"/>
        <end position="23"/>
    </location>
</feature>
<evidence type="ECO:0000313" key="2">
    <source>
        <dbReference type="EMBL" id="GFO41188.1"/>
    </source>
</evidence>
<dbReference type="Proteomes" id="UP000735302">
    <property type="component" value="Unassembled WGS sequence"/>
</dbReference>
<protein>
    <submittedName>
        <fullName evidence="2">Sh3 domain protein</fullName>
    </submittedName>
</protein>
<comment type="caution">
    <text evidence="2">The sequence shown here is derived from an EMBL/GenBank/DDBJ whole genome shotgun (WGS) entry which is preliminary data.</text>
</comment>
<evidence type="ECO:0000256" key="1">
    <source>
        <dbReference type="SAM" id="MobiDB-lite"/>
    </source>
</evidence>
<dbReference type="EMBL" id="BLXT01007673">
    <property type="protein sequence ID" value="GFO41188.1"/>
    <property type="molecule type" value="Genomic_DNA"/>
</dbReference>
<feature type="region of interest" description="Disordered" evidence="1">
    <location>
        <begin position="1"/>
        <end position="23"/>
    </location>
</feature>
<name>A0AAV4DAA0_9GAST</name>